<dbReference type="InterPro" id="IPR038631">
    <property type="entry name" value="Glycoprot_B_PH2_sf"/>
</dbReference>
<evidence type="ECO:0000313" key="21">
    <source>
        <dbReference type="EMBL" id="AAB63200.1"/>
    </source>
</evidence>
<dbReference type="Gene3D" id="1.20.5.1890">
    <property type="match status" value="1"/>
</dbReference>
<reference evidence="21" key="1">
    <citation type="journal article" date="1997" name="Intervirology">
        <title>Identification of envelope glycoproteins H and B homologues of human herpesvirus 7.</title>
        <authorList>
            <person name="Secchiero P."/>
            <person name="Berneman Z.N."/>
            <person name="Sun D."/>
            <person name="Nicholas J."/>
            <person name="Reitz M.S. Jr"/>
        </authorList>
    </citation>
    <scope>NUCLEOTIDE SEQUENCE</scope>
    <source>
        <strain evidence="21">AL</strain>
    </source>
</reference>
<evidence type="ECO:0000256" key="8">
    <source>
        <dbReference type="ARBA" id="ARBA00022870"/>
    </source>
</evidence>
<accession>O39989</accession>
<dbReference type="Gene3D" id="6.10.250.3280">
    <property type="match status" value="1"/>
</dbReference>
<evidence type="ECO:0000256" key="6">
    <source>
        <dbReference type="ARBA" id="ARBA00022812"/>
    </source>
</evidence>
<evidence type="ECO:0000259" key="18">
    <source>
        <dbReference type="Pfam" id="PF00606"/>
    </source>
</evidence>
<name>O39989_9BETA</name>
<dbReference type="InterPro" id="IPR035381">
    <property type="entry name" value="Glycoprot_B_PH2"/>
</dbReference>
<dbReference type="InterPro" id="IPR000234">
    <property type="entry name" value="Herpes_Glycoprot_B"/>
</dbReference>
<evidence type="ECO:0000256" key="10">
    <source>
        <dbReference type="ARBA" id="ARBA00022989"/>
    </source>
</evidence>
<sequence>MKILFLSVFITFSLQLSLQTEADFVMTGHNQHLPFRICSIATGTDLVRFDREVSCASYGSNIKTTEGILIIYKTKIEAHTFSVRTFKKELTFQTTYRDVGTVYFLDRTVTTLPMPIEEVHMVNTEARCLSSISVKRSEEEEYVAYHKDEYVNKTLDLIPLNFKSDTVRRYITTKEPFLRNGPLWFYSTSTSINCIVTDCIAKTKYPFDFFALSTGETVEGSPFYNGINSKTFNEPTEKILFRNNYTMLKTFDDGSKGNFVTLTKMAFLEKGNTIFSWEVQNEESSICLLKHWMTIPHALRAENANSFHFIAQELTASFVTGKSNYTLSDSKYNCINSNYTSILDEIYQTQYNNSHDKNGSYEIFKTEGDLILIWQPLIQRKLTVLENFSNASRKRRKRELETNKDIVYVQLQYLYDTLKDYINTALGKLAEAWCLDQKRTITVLHELSKISPSGIISAVYGKPMSAKLIGDVLAVSKCIEVNQTSVQLHKSMRLTKDSSYDALRCYSRPLLTYSFANSSKETYLGQLGLDNEILLGNHRTEECEQSNTKIFLSGKFAHIFKDYTYVNSSLITEIEALDAFVDLNIDPLENVDFTLLELYTKDELSKANVFDLETILREYNSYKSALHHIETKIATVTPTYIGGIDTFFKGLGALGLGLGAVLGVTAGALGDVVNGVFSFLKNPFGGALTILLTLGVIGLVIFLFLRHKRLAQTPIDILFPYTSKSTNSVLQATQSVQAQVKEPLDSSPPYLKTNKDTEPQGDDITHTNEYSQVEALKMLKAIKLLDESYKKAEIAEAKKSQRPSLLERIQYRGYQKLSTEEL</sequence>
<keyword evidence="11" id="KW-1039">Host endosome</keyword>
<dbReference type="Pfam" id="PF17417">
    <property type="entry name" value="Glycoprot_B_PH2"/>
    <property type="match status" value="1"/>
</dbReference>
<keyword evidence="6" id="KW-1040">Host Golgi apparatus</keyword>
<dbReference type="GO" id="GO:0046718">
    <property type="term" value="P:symbiont entry into host cell"/>
    <property type="evidence" value="ECO:0007669"/>
    <property type="project" value="UniProtKB-KW"/>
</dbReference>
<evidence type="ECO:0000256" key="9">
    <source>
        <dbReference type="ARBA" id="ARBA00022879"/>
    </source>
</evidence>
<keyword evidence="2" id="KW-0945">Host-virus interaction</keyword>
<evidence type="ECO:0000256" key="12">
    <source>
        <dbReference type="ARBA" id="ARBA00023136"/>
    </source>
</evidence>
<keyword evidence="7" id="KW-0946">Virion</keyword>
<feature type="domain" description="Herpesvirus glycoprotein B ectodomain C-terminal" evidence="18">
    <location>
        <begin position="405"/>
        <end position="630"/>
    </location>
</feature>
<dbReference type="Gene3D" id="2.30.29.100">
    <property type="match status" value="1"/>
</dbReference>
<feature type="compositionally biased region" description="Basic and acidic residues" evidence="16">
    <location>
        <begin position="753"/>
        <end position="766"/>
    </location>
</feature>
<feature type="domain" description="Herpesvirus Glycoprotein B PH-like" evidence="19">
    <location>
        <begin position="76"/>
        <end position="287"/>
    </location>
</feature>
<evidence type="ECO:0000256" key="13">
    <source>
        <dbReference type="ARBA" id="ARBA00023157"/>
    </source>
</evidence>
<feature type="domain" description="Herpesvirus Glycoprotein B PH-like" evidence="20">
    <location>
        <begin position="289"/>
        <end position="383"/>
    </location>
</feature>
<keyword evidence="15" id="KW-1160">Virus entry into host cell</keyword>
<keyword evidence="12 17" id="KW-0472">Membrane</keyword>
<feature type="transmembrane region" description="Helical" evidence="17">
    <location>
        <begin position="684"/>
        <end position="705"/>
    </location>
</feature>
<evidence type="ECO:0000256" key="3">
    <source>
        <dbReference type="ARBA" id="ARBA00022692"/>
    </source>
</evidence>
<keyword evidence="13" id="KW-1015">Disulfide bond</keyword>
<evidence type="ECO:0000256" key="2">
    <source>
        <dbReference type="ARBA" id="ARBA00022581"/>
    </source>
</evidence>
<evidence type="ECO:0000259" key="20">
    <source>
        <dbReference type="Pfam" id="PF17417"/>
    </source>
</evidence>
<keyword evidence="10 17" id="KW-1133">Transmembrane helix</keyword>
<evidence type="ECO:0000259" key="19">
    <source>
        <dbReference type="Pfam" id="PF17416"/>
    </source>
</evidence>
<keyword evidence="14" id="KW-0325">Glycoprotein</keyword>
<evidence type="ECO:0000256" key="1">
    <source>
        <dbReference type="ARBA" id="ARBA00022511"/>
    </source>
</evidence>
<evidence type="ECO:0000256" key="4">
    <source>
        <dbReference type="ARBA" id="ARBA00022729"/>
    </source>
</evidence>
<keyword evidence="3 17" id="KW-0812">Transmembrane</keyword>
<evidence type="ECO:0000256" key="15">
    <source>
        <dbReference type="ARBA" id="ARBA00023296"/>
    </source>
</evidence>
<dbReference type="GO" id="GO:0019031">
    <property type="term" value="C:viral envelope"/>
    <property type="evidence" value="ECO:0007669"/>
    <property type="project" value="UniProtKB-KW"/>
</dbReference>
<dbReference type="Pfam" id="PF17416">
    <property type="entry name" value="Glycoprot_B_PH1"/>
    <property type="match status" value="1"/>
</dbReference>
<evidence type="ECO:0000256" key="14">
    <source>
        <dbReference type="ARBA" id="ARBA00023180"/>
    </source>
</evidence>
<feature type="region of interest" description="Disordered" evidence="16">
    <location>
        <begin position="740"/>
        <end position="767"/>
    </location>
</feature>
<dbReference type="SUPFAM" id="SSF161008">
    <property type="entry name" value="Viral glycoprotein ectodomain-like"/>
    <property type="match status" value="1"/>
</dbReference>
<keyword evidence="4" id="KW-0732">Signal</keyword>
<keyword evidence="5" id="KW-1161">Viral attachment to host cell</keyword>
<dbReference type="HAMAP" id="MF_04032">
    <property type="entry name" value="HSV_GB"/>
    <property type="match status" value="1"/>
</dbReference>
<dbReference type="InterPro" id="IPR035377">
    <property type="entry name" value="Glycoprot_B_PH1"/>
</dbReference>
<keyword evidence="8" id="KW-1043">Host membrane</keyword>
<evidence type="ECO:0000256" key="11">
    <source>
        <dbReference type="ARBA" id="ARBA00023046"/>
    </source>
</evidence>
<evidence type="ECO:0000256" key="5">
    <source>
        <dbReference type="ARBA" id="ARBA00022804"/>
    </source>
</evidence>
<evidence type="ECO:0000256" key="7">
    <source>
        <dbReference type="ARBA" id="ARBA00022844"/>
    </source>
</evidence>
<organism evidence="21">
    <name type="scientific">Human betaherpesvirus 7</name>
    <dbReference type="NCBI Taxonomy" id="10372"/>
    <lineage>
        <taxon>Viruses</taxon>
        <taxon>Duplodnaviria</taxon>
        <taxon>Heunggongvirae</taxon>
        <taxon>Peploviricota</taxon>
        <taxon>Herviviricetes</taxon>
        <taxon>Herpesvirales</taxon>
        <taxon>Orthoherpesviridae</taxon>
        <taxon>Betaherpesvirinae</taxon>
        <taxon>Roseolovirus</taxon>
        <taxon>Roseolovirus humanbeta7</taxon>
    </lineage>
</organism>
<evidence type="ECO:0000256" key="17">
    <source>
        <dbReference type="SAM" id="Phobius"/>
    </source>
</evidence>
<keyword evidence="1" id="KW-1032">Host cell membrane</keyword>
<proteinExistence type="evidence at transcript level"/>
<keyword evidence="9" id="KW-0261">Viral envelope protein</keyword>
<dbReference type="Pfam" id="PF00606">
    <property type="entry name" value="Glycoprotein_B"/>
    <property type="match status" value="1"/>
</dbReference>
<protein>
    <submittedName>
        <fullName evidence="21">Glycoprotein B</fullName>
    </submittedName>
</protein>
<dbReference type="GO" id="GO:0019062">
    <property type="term" value="P:virion attachment to host cell"/>
    <property type="evidence" value="ECO:0007669"/>
    <property type="project" value="UniProtKB-KW"/>
</dbReference>
<dbReference type="InterPro" id="IPR055341">
    <property type="entry name" value="Glycoprotein_B_ecto_C"/>
</dbReference>
<dbReference type="Gene3D" id="2.30.30.1230">
    <property type="match status" value="1"/>
</dbReference>
<evidence type="ECO:0000256" key="16">
    <source>
        <dbReference type="SAM" id="MobiDB-lite"/>
    </source>
</evidence>
<dbReference type="EMBL" id="AF007829">
    <property type="protein sequence ID" value="AAB63200.1"/>
    <property type="molecule type" value="mRNA"/>
</dbReference>